<evidence type="ECO:0000313" key="1">
    <source>
        <dbReference type="EMBL" id="MFC5409122.1"/>
    </source>
</evidence>
<protein>
    <submittedName>
        <fullName evidence="1">Helix-turn-helix domain-containing protein</fullName>
    </submittedName>
</protein>
<name>A0ABW0IAG8_9BACT</name>
<dbReference type="Proteomes" id="UP001596106">
    <property type="component" value="Unassembled WGS sequence"/>
</dbReference>
<reference evidence="2" key="1">
    <citation type="journal article" date="2019" name="Int. J. Syst. Evol. Microbiol.">
        <title>The Global Catalogue of Microorganisms (GCM) 10K type strain sequencing project: providing services to taxonomists for standard genome sequencing and annotation.</title>
        <authorList>
            <consortium name="The Broad Institute Genomics Platform"/>
            <consortium name="The Broad Institute Genome Sequencing Center for Infectious Disease"/>
            <person name="Wu L."/>
            <person name="Ma J."/>
        </authorList>
    </citation>
    <scope>NUCLEOTIDE SEQUENCE [LARGE SCALE GENOMIC DNA]</scope>
    <source>
        <strain evidence="2">CCUG 55250</strain>
    </source>
</reference>
<dbReference type="RefSeq" id="WP_379842761.1">
    <property type="nucleotide sequence ID" value="NZ_JBHSMA010000002.1"/>
</dbReference>
<dbReference type="EMBL" id="JBHSMA010000002">
    <property type="protein sequence ID" value="MFC5409122.1"/>
    <property type="molecule type" value="Genomic_DNA"/>
</dbReference>
<proteinExistence type="predicted"/>
<evidence type="ECO:0000313" key="2">
    <source>
        <dbReference type="Proteomes" id="UP001596106"/>
    </source>
</evidence>
<accession>A0ABW0IAG8</accession>
<comment type="caution">
    <text evidence="1">The sequence shown here is derived from an EMBL/GenBank/DDBJ whole genome shotgun (WGS) entry which is preliminary data.</text>
</comment>
<keyword evidence="2" id="KW-1185">Reference proteome</keyword>
<organism evidence="1 2">
    <name type="scientific">Larkinella bovis</name>
    <dbReference type="NCBI Taxonomy" id="683041"/>
    <lineage>
        <taxon>Bacteria</taxon>
        <taxon>Pseudomonadati</taxon>
        <taxon>Bacteroidota</taxon>
        <taxon>Cytophagia</taxon>
        <taxon>Cytophagales</taxon>
        <taxon>Spirosomataceae</taxon>
        <taxon>Larkinella</taxon>
    </lineage>
</organism>
<gene>
    <name evidence="1" type="ORF">ACFPMF_07385</name>
</gene>
<sequence>MEIQKQRGTPTKYRPEFASIARKVCLLGVTDKELADVFGVCEATINNWKLRYPDFLESVKAGKIVADMNVAEAFYKRAIGFEHHEVTREGDAPFDPNTGGYDKKLLRVTKVVTKYFPPDAAACLNWLKNRQPEHWRDKQHVELAAEIELTMNLEGADSGEN</sequence>